<evidence type="ECO:0000256" key="1">
    <source>
        <dbReference type="SAM" id="Phobius"/>
    </source>
</evidence>
<gene>
    <name evidence="2" type="ORF">LSH36_362g02067</name>
</gene>
<protein>
    <submittedName>
        <fullName evidence="2">Uncharacterized protein</fullName>
    </submittedName>
</protein>
<evidence type="ECO:0000313" key="3">
    <source>
        <dbReference type="Proteomes" id="UP001208570"/>
    </source>
</evidence>
<proteinExistence type="predicted"/>
<dbReference type="Proteomes" id="UP001208570">
    <property type="component" value="Unassembled WGS sequence"/>
</dbReference>
<dbReference type="EMBL" id="JAODUP010000362">
    <property type="protein sequence ID" value="KAK2151462.1"/>
    <property type="molecule type" value="Genomic_DNA"/>
</dbReference>
<keyword evidence="1" id="KW-0812">Transmembrane</keyword>
<keyword evidence="1" id="KW-1133">Transmembrane helix</keyword>
<evidence type="ECO:0000313" key="2">
    <source>
        <dbReference type="EMBL" id="KAK2151462.1"/>
    </source>
</evidence>
<accession>A0AAD9MZE7</accession>
<reference evidence="2" key="1">
    <citation type="journal article" date="2023" name="Mol. Biol. Evol.">
        <title>Third-Generation Sequencing Reveals the Adaptive Role of the Epigenome in Three Deep-Sea Polychaetes.</title>
        <authorList>
            <person name="Perez M."/>
            <person name="Aroh O."/>
            <person name="Sun Y."/>
            <person name="Lan Y."/>
            <person name="Juniper S.K."/>
            <person name="Young C.R."/>
            <person name="Angers B."/>
            <person name="Qian P.Y."/>
        </authorList>
    </citation>
    <scope>NUCLEOTIDE SEQUENCE</scope>
    <source>
        <strain evidence="2">P08H-3</strain>
    </source>
</reference>
<feature type="transmembrane region" description="Helical" evidence="1">
    <location>
        <begin position="12"/>
        <end position="33"/>
    </location>
</feature>
<organism evidence="2 3">
    <name type="scientific">Paralvinella palmiformis</name>
    <dbReference type="NCBI Taxonomy" id="53620"/>
    <lineage>
        <taxon>Eukaryota</taxon>
        <taxon>Metazoa</taxon>
        <taxon>Spiralia</taxon>
        <taxon>Lophotrochozoa</taxon>
        <taxon>Annelida</taxon>
        <taxon>Polychaeta</taxon>
        <taxon>Sedentaria</taxon>
        <taxon>Canalipalpata</taxon>
        <taxon>Terebellida</taxon>
        <taxon>Terebelliformia</taxon>
        <taxon>Alvinellidae</taxon>
        <taxon>Paralvinella</taxon>
    </lineage>
</organism>
<dbReference type="AlphaFoldDB" id="A0AAD9MZE7"/>
<sequence length="124" mass="13720">MQLVVYYVVDLWVMGLNATIACIGQILLHFVYLQVNGCSLWPDVCIAPIRSHVSAEDGQVDRTKLEGDIYDEYGATAEGLPPLTHGLVSKGAIELVHHFYDSANRELANKLANEVKEVELGHIE</sequence>
<keyword evidence="3" id="KW-1185">Reference proteome</keyword>
<comment type="caution">
    <text evidence="2">The sequence shown here is derived from an EMBL/GenBank/DDBJ whole genome shotgun (WGS) entry which is preliminary data.</text>
</comment>
<keyword evidence="1" id="KW-0472">Membrane</keyword>
<name>A0AAD9MZE7_9ANNE</name>